<dbReference type="InterPro" id="IPR018580">
    <property type="entry name" value="Uncharacterised_YfhO"/>
</dbReference>
<feature type="transmembrane region" description="Helical" evidence="1">
    <location>
        <begin position="107"/>
        <end position="127"/>
    </location>
</feature>
<evidence type="ECO:0000313" key="2">
    <source>
        <dbReference type="EMBL" id="QER67491.1"/>
    </source>
</evidence>
<dbReference type="PANTHER" id="PTHR38454">
    <property type="entry name" value="INTEGRAL MEMBRANE PROTEIN-RELATED"/>
    <property type="match status" value="1"/>
</dbReference>
<dbReference type="KEGG" id="lnn:F0161_06220"/>
<protein>
    <submittedName>
        <fullName evidence="2">YfhO family protein</fullName>
    </submittedName>
</protein>
<feature type="transmembrane region" description="Helical" evidence="1">
    <location>
        <begin position="351"/>
        <end position="367"/>
    </location>
</feature>
<dbReference type="PANTHER" id="PTHR38454:SF1">
    <property type="entry name" value="INTEGRAL MEMBRANE PROTEIN"/>
    <property type="match status" value="1"/>
</dbReference>
<feature type="transmembrane region" description="Helical" evidence="1">
    <location>
        <begin position="235"/>
        <end position="255"/>
    </location>
</feature>
<feature type="transmembrane region" description="Helical" evidence="1">
    <location>
        <begin position="163"/>
        <end position="182"/>
    </location>
</feature>
<name>A0A5P1X4S5_9LACO</name>
<feature type="transmembrane region" description="Helical" evidence="1">
    <location>
        <begin position="293"/>
        <end position="312"/>
    </location>
</feature>
<dbReference type="Pfam" id="PF09586">
    <property type="entry name" value="YfhO"/>
    <property type="match status" value="1"/>
</dbReference>
<sequence>MALMQRLKTNLYLQYTVAFIVLAIFIFAIVPITGSTLIWNSDGITQHYPALVYWRKMLKGLVFSHHLWSQWDWNIGLGTDTIQTFAYYVMGDIFTYPSIFFHQDQMVAYYSVMVVVRLFLIGLSFIFVAKRLIPGSKHFALVIGSIIYTFSGYTAYVTFAHPFFLNPLIILPLLILGLYNALNNQRYILLIVSVAWTLFNNFYLGAMLALGMIIYWLILLIITKKYRKLVLNLKLIGAVVVGAGLSALLLLPSLVQLMSSARATSKLANGLTFYPYSYYFTLPGLAISNANRPYWVTGGILTLGIIAVIWSLRRFKEHLAINITFIVGFVILMFPTLAALMNGGSSPSNRWAQMLLFPIAIVTIYMINDLDSLHRRDYYWFTGYGILAVISLFMADNFAFTYDLGGVAAIYFVTIFILLFAKLPVHFKHKAQLIAASLVILVSFNAIVIMRDRHANQYSIDDTMLVSSSQAHQLTSSQNSFEEAIKETETTGRSSIDNQLSNLTGDSPADNLAILANTFNINSYWSLQNKYVDSLSKALENNTNNPNDAVNTADYRTTFLHLLGVSNVFLTDDNTAEPANYEITSNVTNSQRLYNTTTTMPLIYQSAGTMSSAAFKKLSPSEREVALINNMVYKNAKNKVAKILLNKVQQLKFFSLPQTSAKTQHIKVKLPTSDYTPTSYSIEIPKSVKGYELHVRLTNIKYTAGTLKNRYNNALNNYIEKHNQKIMYENDDTDNRYNTGLYQLGWLRTNLFNISPTTGSTGAFTIDATYGKITNTFEQVGSENLSFYNPKSSTTLNLGTITSKKDNFSLHMSNPGTYEFDIELEAVPTGTSLDNAIKANQAASKIKIDKNTVTANYHANSKTILATSIPYSDGWKLAGYDGKLPRVNKAFVGIPVKAGTNHIKLTYKTPFAQLGIIISLIALIATIIIAILELLKSKAPRKDT</sequence>
<feature type="transmembrane region" description="Helical" evidence="1">
    <location>
        <begin position="12"/>
        <end position="32"/>
    </location>
</feature>
<dbReference type="EMBL" id="CP043939">
    <property type="protein sequence ID" value="QER67491.1"/>
    <property type="molecule type" value="Genomic_DNA"/>
</dbReference>
<dbReference type="Proteomes" id="UP000325295">
    <property type="component" value="Chromosome"/>
</dbReference>
<dbReference type="AlphaFoldDB" id="A0A5P1X4S5"/>
<accession>A0A5P1X4S5</accession>
<feature type="transmembrane region" description="Helical" evidence="1">
    <location>
        <begin position="433"/>
        <end position="450"/>
    </location>
</feature>
<feature type="transmembrane region" description="Helical" evidence="1">
    <location>
        <begin position="139"/>
        <end position="157"/>
    </location>
</feature>
<organism evidence="2 3">
    <name type="scientific">Paucilactobacillus nenjiangensis</name>
    <dbReference type="NCBI Taxonomy" id="1296540"/>
    <lineage>
        <taxon>Bacteria</taxon>
        <taxon>Bacillati</taxon>
        <taxon>Bacillota</taxon>
        <taxon>Bacilli</taxon>
        <taxon>Lactobacillales</taxon>
        <taxon>Lactobacillaceae</taxon>
        <taxon>Paucilactobacillus</taxon>
    </lineage>
</organism>
<feature type="transmembrane region" description="Helical" evidence="1">
    <location>
        <begin position="401"/>
        <end position="421"/>
    </location>
</feature>
<evidence type="ECO:0000313" key="3">
    <source>
        <dbReference type="Proteomes" id="UP000325295"/>
    </source>
</evidence>
<evidence type="ECO:0000256" key="1">
    <source>
        <dbReference type="SAM" id="Phobius"/>
    </source>
</evidence>
<keyword evidence="1" id="KW-1133">Transmembrane helix</keyword>
<feature type="transmembrane region" description="Helical" evidence="1">
    <location>
        <begin position="379"/>
        <end position="395"/>
    </location>
</feature>
<keyword evidence="1" id="KW-0812">Transmembrane</keyword>
<proteinExistence type="predicted"/>
<dbReference type="OrthoDB" id="9815466at2"/>
<feature type="transmembrane region" description="Helical" evidence="1">
    <location>
        <begin position="911"/>
        <end position="935"/>
    </location>
</feature>
<reference evidence="2 3" key="1">
    <citation type="submission" date="2019-09" db="EMBL/GenBank/DDBJ databases">
        <title>Complete Genome Sequence of Lactobacillus nenjiangensis SH-Y15, isolated from sauerkraut.</title>
        <authorList>
            <person name="Yang H."/>
        </authorList>
    </citation>
    <scope>NUCLEOTIDE SEQUENCE [LARGE SCALE GENOMIC DNA]</scope>
    <source>
        <strain evidence="2 3">SH-Y15</strain>
    </source>
</reference>
<feature type="transmembrane region" description="Helical" evidence="1">
    <location>
        <begin position="319"/>
        <end position="339"/>
    </location>
</feature>
<keyword evidence="3" id="KW-1185">Reference proteome</keyword>
<gene>
    <name evidence="2" type="ORF">F0161_06220</name>
</gene>
<feature type="transmembrane region" description="Helical" evidence="1">
    <location>
        <begin position="202"/>
        <end position="223"/>
    </location>
</feature>
<keyword evidence="1" id="KW-0472">Membrane</keyword>